<evidence type="ECO:0000313" key="1">
    <source>
        <dbReference type="EMBL" id="KAJ8686222.1"/>
    </source>
</evidence>
<protein>
    <submittedName>
        <fullName evidence="1">Uncharacterized protein</fullName>
    </submittedName>
</protein>
<dbReference type="EMBL" id="CM056741">
    <property type="protein sequence ID" value="KAJ8686222.1"/>
    <property type="molecule type" value="Genomic_DNA"/>
</dbReference>
<accession>A0ACC2PS47</accession>
<keyword evidence="2" id="KW-1185">Reference proteome</keyword>
<gene>
    <name evidence="1" type="ORF">QAD02_022016</name>
</gene>
<comment type="caution">
    <text evidence="1">The sequence shown here is derived from an EMBL/GenBank/DDBJ whole genome shotgun (WGS) entry which is preliminary data.</text>
</comment>
<dbReference type="Proteomes" id="UP001239111">
    <property type="component" value="Chromosome 1"/>
</dbReference>
<organism evidence="1 2">
    <name type="scientific">Eretmocerus hayati</name>
    <dbReference type="NCBI Taxonomy" id="131215"/>
    <lineage>
        <taxon>Eukaryota</taxon>
        <taxon>Metazoa</taxon>
        <taxon>Ecdysozoa</taxon>
        <taxon>Arthropoda</taxon>
        <taxon>Hexapoda</taxon>
        <taxon>Insecta</taxon>
        <taxon>Pterygota</taxon>
        <taxon>Neoptera</taxon>
        <taxon>Endopterygota</taxon>
        <taxon>Hymenoptera</taxon>
        <taxon>Apocrita</taxon>
        <taxon>Proctotrupomorpha</taxon>
        <taxon>Chalcidoidea</taxon>
        <taxon>Aphelinidae</taxon>
        <taxon>Aphelininae</taxon>
        <taxon>Eretmocerus</taxon>
    </lineage>
</organism>
<reference evidence="1" key="1">
    <citation type="submission" date="2023-04" db="EMBL/GenBank/DDBJ databases">
        <title>A chromosome-level genome assembly of the parasitoid wasp Eretmocerus hayati.</title>
        <authorList>
            <person name="Zhong Y."/>
            <person name="Liu S."/>
            <person name="Liu Y."/>
        </authorList>
    </citation>
    <scope>NUCLEOTIDE SEQUENCE</scope>
    <source>
        <strain evidence="1">ZJU_SS_LIU_2023</strain>
    </source>
</reference>
<proteinExistence type="predicted"/>
<evidence type="ECO:0000313" key="2">
    <source>
        <dbReference type="Proteomes" id="UP001239111"/>
    </source>
</evidence>
<sequence>MADQPNNLGTKLIMDGFVYNKSRSREGESEIVKSRIKRKAGEHPEEPPAWLLRTDLASVSEGVLCQLPEREALKKSLRRVRRRNLPPNPRALRELAELPERFLAADQHNIQNCAPTRILSDFEMAIINASKSMLPGVPNKCCFFHFGQALYRKIQSLGLQEEYCTRESTIRERESTHDHGP</sequence>
<name>A0ACC2PS47_9HYME</name>